<dbReference type="FunFam" id="3.40.50.980:FF:000001">
    <property type="entry name" value="Non-ribosomal peptide synthetase"/>
    <property type="match status" value="4"/>
</dbReference>
<gene>
    <name evidence="6" type="ORF">QE440_000612</name>
</gene>
<dbReference type="Pfam" id="PF00501">
    <property type="entry name" value="AMP-binding"/>
    <property type="match status" value="4"/>
</dbReference>
<protein>
    <submittedName>
        <fullName evidence="6">Amino acid adenylation domain-containing protein/non-ribosomal peptide synthase protein (TIGR01720 family)</fullName>
    </submittedName>
</protein>
<dbReference type="NCBIfam" id="TIGR01733">
    <property type="entry name" value="AA-adenyl-dom"/>
    <property type="match status" value="4"/>
</dbReference>
<dbReference type="SUPFAM" id="SSF56801">
    <property type="entry name" value="Acetyl-CoA synthetase-like"/>
    <property type="match status" value="4"/>
</dbReference>
<dbReference type="CDD" id="cd17649">
    <property type="entry name" value="A_NRPS_PvdJ-like"/>
    <property type="match status" value="1"/>
</dbReference>
<dbReference type="SUPFAM" id="SSF47336">
    <property type="entry name" value="ACP-like"/>
    <property type="match status" value="4"/>
</dbReference>
<dbReference type="PROSITE" id="PS00012">
    <property type="entry name" value="PHOSPHOPANTETHEINE"/>
    <property type="match status" value="4"/>
</dbReference>
<dbReference type="CDD" id="cd17646">
    <property type="entry name" value="A_NRPS_AB3403-like"/>
    <property type="match status" value="3"/>
</dbReference>
<feature type="domain" description="Carrier" evidence="5">
    <location>
        <begin position="5034"/>
        <end position="5109"/>
    </location>
</feature>
<dbReference type="SUPFAM" id="SSF52777">
    <property type="entry name" value="CoA-dependent acyltransferases"/>
    <property type="match status" value="12"/>
</dbReference>
<sequence length="5139" mass="570107">MNAEHSLALARRFIQLPLEKRRLFLASLREEGVDFRLFPIPAGVAAMDRDVPSYAQRRMWLLWRLEPDSAAYNLPGAVRLEGPLDHQAFVAACAQVVARHPTLRTLFTQAADGEPRQALGDDLPELRQESLEHLPTAEREGAVRARAAAEALAPFDLEHGPLLRWRLLRLEAERHVLLLTLHHIVADGWSMNLLIDELLHAYAALHHGRQPELAALPVAYADYALWQRRWLEAGEGERQLDYWRAQLGESHPVLTLPSDRPRPPLPSYRGERLELEIPVELATDLRARAREGEQSLFMWLLASFQILLYRYSGATEVRVGSPVANRNRQEVEGLIGLFVNTQVLCGRPRAGLSVADFLAEVRQTVLGAQEHQDLPFEHLVEALGVERSLSHGPLFQVLYNHQPQVADLRTLPSVDGLSFAPLEGQGRTAQFDLALDTYEQGGELCAALTYASDLFERSRIERMARHWLTLLTAMVADPSQALDELPLLTAAERTRQLDDWNATQRDYPLEQPVHRLFEAQVCHVPEAPALVFGAQRLSYAELNRRANRLAHALIERGVGPEVLVGVALERSVELVVGLLAVLKAGGAYVPLDPDYPRQRLEFLLADSGVRLLLAQSYLDLPVSADVQRLNLDQDGDWLEHQPETDPEVALDGENLAYVLYTSGSTGQPKGAGNRHRALTNRLCWMQEAYGLGAEDAVLQKTPFSFDVSVWEFFWPLMTGARLVVAAPGAHRDPARLIELIGREGITTLHFVPSMLQAFLQDPGVSACTSLARLVCSGEALPMDTQQQVFAKLPGTRLYNLYGPTEAAIDVTHWTCVAEGRDTVPIGRPIANLGCLVLDANLEPVPVGVLGELYLSGVGLGRGYQRRAGLTAERFVANPHGDGERLYRTGDLARQRPDGVIEYAGRVDQQVKLRGLRIELGEIEARLLEHETVREAAVVALDGRHLVGYVVLQQETPGWQQALVAHLAQSLPEFMVPTLWQGLAAMPLSANGKLERRALPRPDAGTRETSYQAPAAPSEVVLAGIWQELLDVAQVGLDDNFFALGGDSIVAIQVVSRARRQGLQLSPRDLFQYQSLRGLAQVAKPLASAPAQGPARGEVALAPVQAAFFAQPMPNQAHWNQSLLLHARQPLDASRLTAALERLLGQHDALRLRFREADGQWRQTYAEAAGEVLWQRRADSLEALLALCEEAQRSLDLSQGPLLRALLVELADGSQRLLLAIHHLVVDGVSWRILLEDLQRLYADATADLGPRTSAYQAWTAAQHVQATQRLDELPYWQFQLEGAATTLPGADPQGALEYRQQIKLELTLDTERTRRLLQEAPAAYRTQVNDLLLTALTRATCRWSGADSLLVELEGHGREETGGLDLSRTVGWFTSLYPVRLTPAEELGASIKAIKEQLRAVPDQGVGYGQLRHLAGAEVAARLAALPQPRITFNYLGRFDGQFGEDALLVPATEGTGAPQDPGAPLANWLTVEGQVYGGQLSLQWGFSRAMFAEADIQDLVEAFRLELEAVIEHCGDPRQGGVTPSDFPLAELTQAQLDALPWQPTSVRDIYPLSPMQQGMFFHSLHGVEGDYVNQLRMDIGGLNPERFRAAWQAALNAHEILRSGFLWKEGWSQPLQVVFSQVTLDLRLAPPGSDPQQEADAERKAGFDLARAPSQRLVLVPLADGRTHLIYTYHHILMDGWSNAQLLAEVLQHYAGQEVVQGAGRYRDYIGWLQTRDARAAESFWRDQLAVLEMPTRLALHTHPNVSGHGQYLRELDAQTTRRLATFAQSQKVTLNTFLQTAWALLLQRHCGQETVAFGATVAGRPPELGGIEAQIGLFINTLPVIATLAPQQTVADYLQQMQSRNLALREYEHTPLYDIQRWAGWGGDSLFDSILVFENFPVADALRQAPTALEFSTLSTHEQTNYPLTLAINLGERLSLEYVFARRDFDEASIAALDRHLQQLLHGMVRAPQALLGELALLDTEECHEALRDWQEPLDTLPRGGVAAAFARQVADRPEAIALVSDDEQLSYAELNLRAERLAHGLRTRGVGPETLVAIAGERSFDLVVGLLGILKAGAGYLPLDPDYPAERLNYMLRHSGARWLLCRDALAERLGCMETIEHLSIEVEAWPVNTVPQALPEPTDNALAYVIYTSGSTGQPKGVAVSQTALVGHCQAVARAYGMGPDDCQLHFASISFDAATEQLFVPLLVGARVLLGDAQQWSAQRLADEVERHAVSVLDLPPAYLQQLAEELLRAGRRIVVRACILGGEAWDGSLLSQQAVQAREWFNAYGPTEAVITPLVWRCQLQERGTPAIGRALGSRRVCILDALLQPCAPGMVGELYIGGHCLARGYLERPAQTAERFVADPFSALGERLYRTGDLARYRPDGQIEYLGRIDQQVKIRGFRIEIGEIESHLLAHPSVAEVAVLAQERSDAPQLVAYLVSRDVGRGESLLNELRGWLAGRLPAYMQPTRWQLLPRLPLSANGKLDLKALRDSGAEAHRCAGEPPRGGMELRVAAIWEELLDVDGITRDGQFFELGGHSLNAIRVISRLRQELGLEVPLRSLFEQPVLADFAASLERLTGRPVSLPRALSRDAALPLSYAQQRLWFLWQLEQESAAYHLPSALRVRGELDMAALQQALDWLVLRHETLRTCFEEIDGQARQRILANLPLRVALETCSGVSDELLRRRIAEEIRQPFDLARGPLLRVLLLTRDAHEHVLVITLHHIVADGWSMQVMVDELLQAYAAARRGEKPVFAPLTVQYADYATWHRDWLESGEGARQLDYWRDRLGGEQTVLELPLDRTRPAQASGRGQRLELTLPPSLSTALQARVRQEGITPFMLLLASFQVLLKRYSGQSDIRVGVPIANRNHAETEGLIGFFVNTQVLRCEIEGSLSVHSLIDRVREAAFGAQAHQDLPFEQLVEALQPERSLSHNALFQVMFNHQSGEREDARIDGLHIERFAWEGATAQFDLILDTWETDTGLGAALTYATDLFEASTIERLARHWQNLLRGMLADPQASVDSLPMLDADERGQLLEGWNATMADYPLHCGVHRLFEEQVERTPAATALVFGERRLDYAELNRWANRLAHGLIERGVGPDRLVGVAMERSVEMVVALLAILKAGGAYVPVDPDYPEERQAYLLEDSGVKLLLSQSHLKLPLAKGVQRIDLDQGDDWLDGYAESNPDIELDGENLAYVIYTSGSTGKPKGAGNRHSALTNRLCWMQDAYGLDANDRVLQKTPFSFDVSVWEFFWPLMTGARLVVAAPGDHRDPARLVETINREGVTTLHFVPSMLQAFLQEPSAASCASLKRIVCSGEALPADAQQQVFAKLPQAGLYNLYGPTEAAIDVTHWTCVEEGKDAVPIGKPIANLACYLLDGNLEPVPVGVLGELYLSGRGLARGYHRRPGLTAERFVASPFVAGERMYRTGDLARYRADGVIEYAGRIDHQVKLRGLRIELGEIEARLLEHPLVREAAVLAVDGRQLVGYLVLESETVDWREKLTAHLAASLPEYMVPAQWLALERMPLSPNGKLERKALPKPQAAVQQERVAPQNEIQRRIAAIWADVLKLEEVGITDNFFELGGDSIVSIQVVSRARAAGIQFTPKELFQHQTVQSLARVAREGTAPQVEQGPVLGETALLPFQRLFFEQEIPNRWHWNQSLLLNSREALDGEALEAALQALVAHHDALRLRFREEGGAWCGEHASSEIADAELLWHRKADSPENLLKFCEEAQRSLDLANGPLLRALLVDMGDGSQRLLLAIHHLVVDGVSWRILLEDLQSAYSQCLAGQAPRLPAKTSSFKTWAERLGEYAKGTKLTAELDYWREQLDGASAALPCRDPQASLEIRHAQSVRTRLDAELTRRLLQEAPAAYRTQVNDLLLTALARVICRWSGEASVLVQMEGHGREELFADIDLSRTVGWFTSLFPVRLTPAADVGESLKAVKEQLRAIPDKGLGYGVLRYLSGKANAQALASLPQARITFNYLGQFDKQFDEAALLAPAGEGAGAEMDPGAPLGNWLSINGQVYEGELSLDWAFSERMFDPAQMQRLADEYTAELEGLIGYCADPAHRGLTPSDFPLARLTQAQLDALPVAVGDVEDIYPLSPMQQGMLFHSLYEQGNGDYVNQMRVDVEGLEPQRFREAWQAALDAHEILRSEFLWQGSFEKPLQLVRRHVEVPFSVHDWRDRENLAEALDALATAESQLGLELGEAPLLRLVLIRVGEQQHHLIYTSHHILLDGWSNSQLLGEVLQRYHGETPHRSGGRYRDYIAWLMHQDLRVSEAFWRAQSTRLHEPTRLAQSLPRDLTGEGQAEQMVGMDLDATRRLQAFARARQVTLNTLVQAAWLLLLHRYTGQSVVAFGATVAGRPAELPGVEEQIGLFINTLPVIAEPRAEQRLGDWLVDLQSQNLALREHEHTPLYDIQRWAGQGGEALFDSILVFENYPVAEALSHAPAGLSFGEVFSREQTSYPLTLLVDMGETLNFRLVYARAACSEPAIERLLEQLCRVLMGMAEDGNTRLGDIQALSIAEKKRQLLDWNATAADYPLHCGVHRLFEEQVERTPAATALVFGERRLDYAELNRWANRLAHGLIERGVGPDRLVGVAMERSVEMVVALLAILKAGGAYVPVDPDYPEERQAYLLEDSGVKLLLSQSHLKLPLAKGVQRIDLDQGDDWLDGYAESNPDIELDGENLAYVIYTSGSTGKPKGAGNRHSALTNRLCWMQDAYGLDANDRVLQKTPFSFDVSVWEFFWPLMTGARLVVAAPGDHRDPARLVETINREGVTTLHFVPSMLQAFLQEPSAASCASLKRIVCSGEALPADAQQQVFAKLPQAGLYNLYGPTEAAIDVTHWTCVEEGKDAVPIGKPIANLACYLLDGNLEPVPVGVLGELYLSGRGLARGYHRRPGLTAERFVASPFVAGERMYRTGDLARYRADGVIEYAGRIDHQVKLRGLRIELGEIEARLLEHPLVREVAVLAVDGRQLVGYLVLESETVDWREKLTAHLLAILPEYMVPAQWLALERMPLSPNGKLERKALPRIDASSAQVSYVAPISELEQRVADIWQALLGIERVGLEDDFFQLGGHSLLATQVVMRVRELSKVEVPLKLLFTYTVLRDFCAQLESLQSSAQPVQDELAKSLEALKRLSADDLEKLIS</sequence>
<dbReference type="NCBIfam" id="TIGR01720">
    <property type="entry name" value="NRPS-para261"/>
    <property type="match status" value="2"/>
</dbReference>
<dbReference type="InterPro" id="IPR010071">
    <property type="entry name" value="AA_adenyl_dom"/>
</dbReference>
<keyword evidence="4" id="KW-0597">Phosphoprotein</keyword>
<dbReference type="FunFam" id="3.30.559.10:FF:000012">
    <property type="entry name" value="Non-ribosomal peptide synthetase"/>
    <property type="match status" value="2"/>
</dbReference>
<evidence type="ECO:0000256" key="1">
    <source>
        <dbReference type="ARBA" id="ARBA00001957"/>
    </source>
</evidence>
<dbReference type="InterPro" id="IPR020845">
    <property type="entry name" value="AMP-binding_CS"/>
</dbReference>
<dbReference type="FunFam" id="3.40.50.980:FF:000002">
    <property type="entry name" value="Enterobactin synthetase component F"/>
    <property type="match status" value="3"/>
</dbReference>
<dbReference type="Gene3D" id="3.40.50.980">
    <property type="match status" value="8"/>
</dbReference>
<reference evidence="6" key="1">
    <citation type="submission" date="2023-08" db="EMBL/GenBank/DDBJ databases">
        <title>Functional and genomic diversity of the sorghum phyllosphere microbiome.</title>
        <authorList>
            <person name="Shade A."/>
        </authorList>
    </citation>
    <scope>NUCLEOTIDE SEQUENCE</scope>
    <source>
        <strain evidence="6">SORGH_AS_0201</strain>
    </source>
</reference>
<dbReference type="Pfam" id="PF00550">
    <property type="entry name" value="PP-binding"/>
    <property type="match status" value="4"/>
</dbReference>
<dbReference type="FunFam" id="2.30.38.10:FF:000001">
    <property type="entry name" value="Non-ribosomal peptide synthetase PvdI"/>
    <property type="match status" value="3"/>
</dbReference>
<comment type="cofactor">
    <cofactor evidence="1">
        <name>pantetheine 4'-phosphate</name>
        <dbReference type="ChEBI" id="CHEBI:47942"/>
    </cofactor>
</comment>
<dbReference type="Pfam" id="PF13193">
    <property type="entry name" value="AMP-binding_C"/>
    <property type="match status" value="4"/>
</dbReference>
<dbReference type="SMART" id="SM00823">
    <property type="entry name" value="PKS_PP"/>
    <property type="match status" value="4"/>
</dbReference>
<dbReference type="FunFam" id="3.30.300.30:FF:000010">
    <property type="entry name" value="Enterobactin synthetase component F"/>
    <property type="match status" value="3"/>
</dbReference>
<dbReference type="EMBL" id="JAVJAF010000001">
    <property type="protein sequence ID" value="MDR6232871.1"/>
    <property type="molecule type" value="Genomic_DNA"/>
</dbReference>
<dbReference type="InterPro" id="IPR000873">
    <property type="entry name" value="AMP-dep_synth/lig_dom"/>
</dbReference>
<dbReference type="InterPro" id="IPR036736">
    <property type="entry name" value="ACP-like_sf"/>
</dbReference>
<feature type="domain" description="Carrier" evidence="5">
    <location>
        <begin position="1012"/>
        <end position="1086"/>
    </location>
</feature>
<dbReference type="NCBIfam" id="NF003417">
    <property type="entry name" value="PRK04813.1"/>
    <property type="match status" value="4"/>
</dbReference>
<dbReference type="GO" id="GO:0043041">
    <property type="term" value="P:amino acid activation for nonribosomal peptide biosynthetic process"/>
    <property type="evidence" value="ECO:0007669"/>
    <property type="project" value="UniProtKB-ARBA"/>
</dbReference>
<dbReference type="NCBIfam" id="NF004282">
    <property type="entry name" value="PRK05691.1"/>
    <property type="match status" value="8"/>
</dbReference>
<dbReference type="InterPro" id="IPR010060">
    <property type="entry name" value="NRPS_synth"/>
</dbReference>
<organism evidence="6 7">
    <name type="scientific">Pseudomonas oryzihabitans</name>
    <dbReference type="NCBI Taxonomy" id="47885"/>
    <lineage>
        <taxon>Bacteria</taxon>
        <taxon>Pseudomonadati</taxon>
        <taxon>Pseudomonadota</taxon>
        <taxon>Gammaproteobacteria</taxon>
        <taxon>Pseudomonadales</taxon>
        <taxon>Pseudomonadaceae</taxon>
        <taxon>Pseudomonas</taxon>
    </lineage>
</organism>
<dbReference type="CDD" id="cd19543">
    <property type="entry name" value="DCL_NRPS"/>
    <property type="match status" value="2"/>
</dbReference>
<dbReference type="Gene3D" id="1.10.1200.10">
    <property type="entry name" value="ACP-like"/>
    <property type="match status" value="4"/>
</dbReference>
<dbReference type="GO" id="GO:0031177">
    <property type="term" value="F:phosphopantetheine binding"/>
    <property type="evidence" value="ECO:0007669"/>
    <property type="project" value="InterPro"/>
</dbReference>
<comment type="caution">
    <text evidence="6">The sequence shown here is derived from an EMBL/GenBank/DDBJ whole genome shotgun (WGS) entry which is preliminary data.</text>
</comment>
<keyword evidence="3" id="KW-0596">Phosphopantetheine</keyword>
<dbReference type="Gene3D" id="2.30.38.10">
    <property type="entry name" value="Luciferase, Domain 3"/>
    <property type="match status" value="4"/>
</dbReference>
<dbReference type="RefSeq" id="WP_309755024.1">
    <property type="nucleotide sequence ID" value="NZ_JAVJAF010000001.1"/>
</dbReference>
<dbReference type="Proteomes" id="UP001268036">
    <property type="component" value="Unassembled WGS sequence"/>
</dbReference>
<dbReference type="PROSITE" id="PS00455">
    <property type="entry name" value="AMP_BINDING"/>
    <property type="match status" value="4"/>
</dbReference>
<dbReference type="FunFam" id="3.40.50.12780:FF:000012">
    <property type="entry name" value="Non-ribosomal peptide synthetase"/>
    <property type="match status" value="4"/>
</dbReference>
<dbReference type="Pfam" id="PF00668">
    <property type="entry name" value="Condensation"/>
    <property type="match status" value="6"/>
</dbReference>
<dbReference type="InterPro" id="IPR001242">
    <property type="entry name" value="Condensation_dom"/>
</dbReference>
<dbReference type="InterPro" id="IPR020806">
    <property type="entry name" value="PKS_PP-bd"/>
</dbReference>
<dbReference type="GO" id="GO:0044550">
    <property type="term" value="P:secondary metabolite biosynthetic process"/>
    <property type="evidence" value="ECO:0007669"/>
    <property type="project" value="UniProtKB-ARBA"/>
</dbReference>
<dbReference type="InterPro" id="IPR045851">
    <property type="entry name" value="AMP-bd_C_sf"/>
</dbReference>
<dbReference type="CDD" id="cd19534">
    <property type="entry name" value="E_NRPS"/>
    <property type="match status" value="2"/>
</dbReference>
<dbReference type="FunFam" id="1.10.1200.10:FF:000005">
    <property type="entry name" value="Nonribosomal peptide synthetase 1"/>
    <property type="match status" value="4"/>
</dbReference>
<dbReference type="Gene3D" id="3.30.559.30">
    <property type="entry name" value="Nonribosomal peptide synthetase, condensation domain"/>
    <property type="match status" value="6"/>
</dbReference>
<evidence type="ECO:0000256" key="2">
    <source>
        <dbReference type="ARBA" id="ARBA00006432"/>
    </source>
</evidence>
<evidence type="ECO:0000313" key="6">
    <source>
        <dbReference type="EMBL" id="MDR6232871.1"/>
    </source>
</evidence>
<evidence type="ECO:0000259" key="5">
    <source>
        <dbReference type="PROSITE" id="PS50075"/>
    </source>
</evidence>
<feature type="domain" description="Carrier" evidence="5">
    <location>
        <begin position="3537"/>
        <end position="3611"/>
    </location>
</feature>
<dbReference type="FunFam" id="3.30.300.30:FF:000015">
    <property type="entry name" value="Nonribosomal peptide synthase SidD"/>
    <property type="match status" value="1"/>
</dbReference>
<evidence type="ECO:0000313" key="7">
    <source>
        <dbReference type="Proteomes" id="UP001268036"/>
    </source>
</evidence>
<evidence type="ECO:0000256" key="3">
    <source>
        <dbReference type="ARBA" id="ARBA00022450"/>
    </source>
</evidence>
<dbReference type="CDD" id="cd19531">
    <property type="entry name" value="LCL_NRPS-like"/>
    <property type="match status" value="2"/>
</dbReference>
<evidence type="ECO:0000256" key="4">
    <source>
        <dbReference type="ARBA" id="ARBA00022553"/>
    </source>
</evidence>
<feature type="domain" description="Carrier" evidence="5">
    <location>
        <begin position="2492"/>
        <end position="2567"/>
    </location>
</feature>
<dbReference type="InterPro" id="IPR009081">
    <property type="entry name" value="PP-bd_ACP"/>
</dbReference>
<dbReference type="Gene3D" id="3.30.559.10">
    <property type="entry name" value="Chloramphenicol acetyltransferase-like domain"/>
    <property type="match status" value="6"/>
</dbReference>
<dbReference type="InterPro" id="IPR006162">
    <property type="entry name" value="Ppantetheine_attach_site"/>
</dbReference>
<dbReference type="PROSITE" id="PS50075">
    <property type="entry name" value="CARRIER"/>
    <property type="match status" value="4"/>
</dbReference>
<accession>A0AAJ2EW10</accession>
<comment type="similarity">
    <text evidence="2">Belongs to the ATP-dependent AMP-binding enzyme family.</text>
</comment>
<dbReference type="InterPro" id="IPR025110">
    <property type="entry name" value="AMP-bd_C"/>
</dbReference>
<dbReference type="InterPro" id="IPR023213">
    <property type="entry name" value="CAT-like_dom_sf"/>
</dbReference>
<dbReference type="PANTHER" id="PTHR45398">
    <property type="match status" value="1"/>
</dbReference>
<dbReference type="GO" id="GO:0003824">
    <property type="term" value="F:catalytic activity"/>
    <property type="evidence" value="ECO:0007669"/>
    <property type="project" value="InterPro"/>
</dbReference>
<name>A0AAJ2EW10_9PSED</name>
<proteinExistence type="inferred from homology"/>
<dbReference type="Gene3D" id="3.30.300.30">
    <property type="match status" value="4"/>
</dbReference>
<dbReference type="PANTHER" id="PTHR45398:SF1">
    <property type="entry name" value="ENZYME, PUTATIVE (JCVI)-RELATED"/>
    <property type="match status" value="1"/>
</dbReference>